<proteinExistence type="inferred from homology"/>
<evidence type="ECO:0000256" key="6">
    <source>
        <dbReference type="ARBA" id="ARBA00023288"/>
    </source>
</evidence>
<dbReference type="PROSITE" id="PS51257">
    <property type="entry name" value="PROKAR_LIPOPROTEIN"/>
    <property type="match status" value="1"/>
</dbReference>
<evidence type="ECO:0000313" key="9">
    <source>
        <dbReference type="EMBL" id="RUM97495.1"/>
    </source>
</evidence>
<evidence type="ECO:0000256" key="7">
    <source>
        <dbReference type="ARBA" id="ARBA00044505"/>
    </source>
</evidence>
<evidence type="ECO:0000256" key="1">
    <source>
        <dbReference type="ARBA" id="ARBA00004459"/>
    </source>
</evidence>
<comment type="subcellular location">
    <subcellularLocation>
        <location evidence="1">Cell outer membrane</location>
        <topology evidence="1">Lipid-anchor</topology>
    </subcellularLocation>
</comment>
<keyword evidence="5" id="KW-0998">Cell outer membrane</keyword>
<reference evidence="9 10" key="1">
    <citation type="submission" date="2018-11" db="EMBL/GenBank/DDBJ databases">
        <title>Pseudaminobacter arsenicus sp. nov., an arsenic-resistant bacterium isolated from arsenic-rich aquifers.</title>
        <authorList>
            <person name="Mu Y."/>
        </authorList>
    </citation>
    <scope>NUCLEOTIDE SEQUENCE [LARGE SCALE GENOMIC DNA]</scope>
    <source>
        <strain evidence="9 10">CB3</strain>
    </source>
</reference>
<dbReference type="Proteomes" id="UP000281647">
    <property type="component" value="Unassembled WGS sequence"/>
</dbReference>
<evidence type="ECO:0000256" key="8">
    <source>
        <dbReference type="SAM" id="SignalP"/>
    </source>
</evidence>
<evidence type="ECO:0000313" key="10">
    <source>
        <dbReference type="Proteomes" id="UP000281647"/>
    </source>
</evidence>
<protein>
    <recommendedName>
        <fullName evidence="11">Outer membrane lipoprotein</fullName>
    </recommendedName>
</protein>
<keyword evidence="3" id="KW-0472">Membrane</keyword>
<keyword evidence="6" id="KW-0449">Lipoprotein</keyword>
<evidence type="ECO:0008006" key="11">
    <source>
        <dbReference type="Google" id="ProtNLM"/>
    </source>
</evidence>
<keyword evidence="10" id="KW-1185">Reference proteome</keyword>
<dbReference type="InterPro" id="IPR049857">
    <property type="entry name" value="Omp10-like"/>
</dbReference>
<organism evidence="9 10">
    <name type="scientific">Borborobacter arsenicus</name>
    <dbReference type="NCBI Taxonomy" id="1851146"/>
    <lineage>
        <taxon>Bacteria</taxon>
        <taxon>Pseudomonadati</taxon>
        <taxon>Pseudomonadota</taxon>
        <taxon>Alphaproteobacteria</taxon>
        <taxon>Hyphomicrobiales</taxon>
        <taxon>Phyllobacteriaceae</taxon>
        <taxon>Borborobacter</taxon>
    </lineage>
</organism>
<keyword evidence="4" id="KW-0564">Palmitate</keyword>
<name>A0A432V5R6_9HYPH</name>
<comment type="similarity">
    <text evidence="7">Belongs to the rhizobiaceae omp10 lipoprotein family.</text>
</comment>
<gene>
    <name evidence="9" type="ORF">EET67_12630</name>
</gene>
<dbReference type="RefSeq" id="WP_128627087.1">
    <property type="nucleotide sequence ID" value="NZ_RKST01000011.1"/>
</dbReference>
<dbReference type="EMBL" id="RKST01000011">
    <property type="protein sequence ID" value="RUM97495.1"/>
    <property type="molecule type" value="Genomic_DNA"/>
</dbReference>
<dbReference type="OrthoDB" id="7889062at2"/>
<accession>A0A432V5R6</accession>
<feature type="chain" id="PRO_5019433989" description="Outer membrane lipoprotein" evidence="8">
    <location>
        <begin position="22"/>
        <end position="130"/>
    </location>
</feature>
<evidence type="ECO:0000256" key="3">
    <source>
        <dbReference type="ARBA" id="ARBA00023136"/>
    </source>
</evidence>
<sequence length="130" mass="13205">MTIARTLAFAGALASLATLLAGCVSSGPGGMGGPIAAAPRGVEGDWLSTDGVAVSSFSGGVFQTNALDTGNKLADGSYRMADARTVEITMHSLIRQTTTNVNCLLATSTQLNCTSANGQQFVLTRRPPVG</sequence>
<evidence type="ECO:0000256" key="4">
    <source>
        <dbReference type="ARBA" id="ARBA00023139"/>
    </source>
</evidence>
<feature type="signal peptide" evidence="8">
    <location>
        <begin position="1"/>
        <end position="21"/>
    </location>
</feature>
<comment type="caution">
    <text evidence="9">The sequence shown here is derived from an EMBL/GenBank/DDBJ whole genome shotgun (WGS) entry which is preliminary data.</text>
</comment>
<dbReference type="AlphaFoldDB" id="A0A432V5R6"/>
<dbReference type="Pfam" id="PF26368">
    <property type="entry name" value="OMP10"/>
    <property type="match status" value="1"/>
</dbReference>
<evidence type="ECO:0000256" key="2">
    <source>
        <dbReference type="ARBA" id="ARBA00022729"/>
    </source>
</evidence>
<keyword evidence="2 8" id="KW-0732">Signal</keyword>
<evidence type="ECO:0000256" key="5">
    <source>
        <dbReference type="ARBA" id="ARBA00023237"/>
    </source>
</evidence>